<evidence type="ECO:0000313" key="7">
    <source>
        <dbReference type="Proteomes" id="UP001652660"/>
    </source>
</evidence>
<keyword evidence="2" id="KW-0808">Transferase</keyword>
<reference evidence="8" key="2">
    <citation type="submission" date="2025-08" db="UniProtKB">
        <authorList>
            <consortium name="RefSeq"/>
        </authorList>
    </citation>
    <scope>IDENTIFICATION</scope>
    <source>
        <tissue evidence="8">Leaves</tissue>
    </source>
</reference>
<dbReference type="InterPro" id="IPR026046">
    <property type="entry name" value="UBIAD1"/>
</dbReference>
<feature type="transmembrane region" description="Helical" evidence="6">
    <location>
        <begin position="285"/>
        <end position="305"/>
    </location>
</feature>
<feature type="transmembrane region" description="Helical" evidence="6">
    <location>
        <begin position="158"/>
        <end position="177"/>
    </location>
</feature>
<dbReference type="RefSeq" id="XP_027112798.2">
    <property type="nucleotide sequence ID" value="XM_027256997.2"/>
</dbReference>
<dbReference type="GeneID" id="113731629"/>
<sequence length="456" mass="49540">MPTWLHIIGPARFAPLSGVDNVLFPLWGEFPTSNFLYPSPAVYLASSIAVHGIMVGLAMAATFCYPNGAFGLNKLNDHFLYRDNSTRFCPVPSLSGNIRRPWFCKCPKTCHQPSIMQLAVKQQRQQWKTFFQSTSDTIIEEEKDDTPRATIIWRAIKLPIYSVALIPLAVASAAAYLQTGLFSSGRFVVLLASSALIITWLNLSNDVYDFDTGADKNKKESVVNILGSRTGTLVAAVLSLILGFMGLSWASLEAGNVRSILLLASAITCGYIYQCPPFRLSYQGLGEPLCFAAFGPFATTAFYLLQSRTCELPITGTVLSASILVGLTTSLILFCSHFHQVKDDMAVGKMSPLVRLGTRAGSDVVKIAVVVLYSSLLVLGLFGGLPITCIILCGLTVPIGRLVIRYVAENHQDNTKIFMAKYYCVRLHTVFGAAFAAGLVAARMVAGSGILKRILP</sequence>
<feature type="transmembrane region" description="Helical" evidence="6">
    <location>
        <begin position="41"/>
        <end position="65"/>
    </location>
</feature>
<dbReference type="PANTHER" id="PTHR13929:SF0">
    <property type="entry name" value="UBIA PRENYLTRANSFERASE DOMAIN-CONTAINING PROTEIN 1"/>
    <property type="match status" value="1"/>
</dbReference>
<evidence type="ECO:0000256" key="2">
    <source>
        <dbReference type="ARBA" id="ARBA00022679"/>
    </source>
</evidence>
<keyword evidence="7" id="KW-1185">Reference proteome</keyword>
<feature type="transmembrane region" description="Helical" evidence="6">
    <location>
        <begin position="223"/>
        <end position="249"/>
    </location>
</feature>
<dbReference type="CDD" id="cd13962">
    <property type="entry name" value="PT_UbiA_UBIAD1"/>
    <property type="match status" value="1"/>
</dbReference>
<feature type="transmembrane region" description="Helical" evidence="6">
    <location>
        <begin position="385"/>
        <end position="404"/>
    </location>
</feature>
<keyword evidence="5 6" id="KW-0472">Membrane</keyword>
<dbReference type="HAMAP" id="MF_01938">
    <property type="entry name" value="MenA_2"/>
    <property type="match status" value="1"/>
</dbReference>
<dbReference type="InterPro" id="IPR000537">
    <property type="entry name" value="UbiA_prenyltransferase"/>
</dbReference>
<evidence type="ECO:0000256" key="4">
    <source>
        <dbReference type="ARBA" id="ARBA00022989"/>
    </source>
</evidence>
<accession>A0A6P6WBG3</accession>
<dbReference type="GO" id="GO:0016020">
    <property type="term" value="C:membrane"/>
    <property type="evidence" value="ECO:0007669"/>
    <property type="project" value="UniProtKB-SubCell"/>
</dbReference>
<dbReference type="OrthoDB" id="5263at2759"/>
<dbReference type="PANTHER" id="PTHR13929">
    <property type="entry name" value="1,4-DIHYDROXY-2-NAPHTHOATE OCTAPRENYLTRANSFERASE"/>
    <property type="match status" value="1"/>
</dbReference>
<dbReference type="InterPro" id="IPR011937">
    <property type="entry name" value="DHNA_phytyltransferase_MenA"/>
</dbReference>
<evidence type="ECO:0000256" key="1">
    <source>
        <dbReference type="ARBA" id="ARBA00004141"/>
    </source>
</evidence>
<dbReference type="GO" id="GO:0004659">
    <property type="term" value="F:prenyltransferase activity"/>
    <property type="evidence" value="ECO:0007669"/>
    <property type="project" value="InterPro"/>
</dbReference>
<keyword evidence="4 6" id="KW-1133">Transmembrane helix</keyword>
<feature type="transmembrane region" description="Helical" evidence="6">
    <location>
        <begin position="317"/>
        <end position="339"/>
    </location>
</feature>
<dbReference type="Proteomes" id="UP001652660">
    <property type="component" value="Chromosome 2e"/>
</dbReference>
<evidence type="ECO:0000256" key="6">
    <source>
        <dbReference type="SAM" id="Phobius"/>
    </source>
</evidence>
<protein>
    <submittedName>
        <fullName evidence="8">2-carboxy-1,4-naphthoquinone phytyltransferase, chloroplastic-like isoform X1</fullName>
    </submittedName>
</protein>
<name>A0A6P6WBG3_COFAR</name>
<evidence type="ECO:0000256" key="3">
    <source>
        <dbReference type="ARBA" id="ARBA00022692"/>
    </source>
</evidence>
<dbReference type="AlphaFoldDB" id="A0A6P6WBG3"/>
<comment type="subcellular location">
    <subcellularLocation>
        <location evidence="1">Membrane</location>
        <topology evidence="1">Multi-pass membrane protein</topology>
    </subcellularLocation>
</comment>
<proteinExistence type="inferred from homology"/>
<dbReference type="GO" id="GO:0042372">
    <property type="term" value="P:phylloquinone biosynthetic process"/>
    <property type="evidence" value="ECO:0007669"/>
    <property type="project" value="InterPro"/>
</dbReference>
<gene>
    <name evidence="8" type="primary">LOC113731629</name>
</gene>
<organism evidence="7 8">
    <name type="scientific">Coffea arabica</name>
    <name type="common">Arabian coffee</name>
    <dbReference type="NCBI Taxonomy" id="13443"/>
    <lineage>
        <taxon>Eukaryota</taxon>
        <taxon>Viridiplantae</taxon>
        <taxon>Streptophyta</taxon>
        <taxon>Embryophyta</taxon>
        <taxon>Tracheophyta</taxon>
        <taxon>Spermatophyta</taxon>
        <taxon>Magnoliopsida</taxon>
        <taxon>eudicotyledons</taxon>
        <taxon>Gunneridae</taxon>
        <taxon>Pentapetalae</taxon>
        <taxon>asterids</taxon>
        <taxon>lamiids</taxon>
        <taxon>Gentianales</taxon>
        <taxon>Rubiaceae</taxon>
        <taxon>Ixoroideae</taxon>
        <taxon>Gardenieae complex</taxon>
        <taxon>Bertiereae - Coffeeae clade</taxon>
        <taxon>Coffeeae</taxon>
        <taxon>Coffea</taxon>
    </lineage>
</organism>
<reference evidence="7" key="1">
    <citation type="journal article" date="2025" name="Foods">
        <title>Unveiling the Microbial Signatures of Arabica Coffee Cherries: Insights into Ripeness Specific Diversity, Functional Traits, and Implications for Quality and Safety.</title>
        <authorList>
            <consortium name="RefSeq"/>
            <person name="Tenea G.N."/>
            <person name="Cifuentes V."/>
            <person name="Reyes P."/>
            <person name="Cevallos-Vallejos M."/>
        </authorList>
    </citation>
    <scope>NUCLEOTIDE SEQUENCE [LARGE SCALE GENOMIC DNA]</scope>
</reference>
<dbReference type="NCBIfam" id="TIGR02235">
    <property type="entry name" value="menA_cyano-plnt"/>
    <property type="match status" value="1"/>
</dbReference>
<keyword evidence="3 6" id="KW-0812">Transmembrane</keyword>
<feature type="transmembrane region" description="Helical" evidence="6">
    <location>
        <begin position="425"/>
        <end position="446"/>
    </location>
</feature>
<evidence type="ECO:0000256" key="5">
    <source>
        <dbReference type="ARBA" id="ARBA00023136"/>
    </source>
</evidence>
<evidence type="ECO:0000313" key="8">
    <source>
        <dbReference type="RefSeq" id="XP_027112798.2"/>
    </source>
</evidence>
<feature type="transmembrane region" description="Helical" evidence="6">
    <location>
        <begin position="183"/>
        <end position="203"/>
    </location>
</feature>
<dbReference type="Pfam" id="PF01040">
    <property type="entry name" value="UbiA"/>
    <property type="match status" value="1"/>
</dbReference>